<keyword evidence="4" id="KW-0732">Signal</keyword>
<keyword evidence="3" id="KW-1133">Transmembrane helix</keyword>
<organism evidence="6 7">
    <name type="scientific">Symbiodinium natans</name>
    <dbReference type="NCBI Taxonomy" id="878477"/>
    <lineage>
        <taxon>Eukaryota</taxon>
        <taxon>Sar</taxon>
        <taxon>Alveolata</taxon>
        <taxon>Dinophyceae</taxon>
        <taxon>Suessiales</taxon>
        <taxon>Symbiodiniaceae</taxon>
        <taxon>Symbiodinium</taxon>
    </lineage>
</organism>
<dbReference type="PANTHER" id="PTHR46093">
    <property type="entry name" value="ACYL-COA-BINDING DOMAIN-CONTAINING PROTEIN 5"/>
    <property type="match status" value="1"/>
</dbReference>
<feature type="transmembrane region" description="Helical" evidence="3">
    <location>
        <begin position="820"/>
        <end position="841"/>
    </location>
</feature>
<keyword evidence="7" id="KW-1185">Reference proteome</keyword>
<keyword evidence="2" id="KW-0677">Repeat</keyword>
<feature type="transmembrane region" description="Helical" evidence="3">
    <location>
        <begin position="676"/>
        <end position="701"/>
    </location>
</feature>
<reference evidence="6" key="1">
    <citation type="submission" date="2021-02" db="EMBL/GenBank/DDBJ databases">
        <authorList>
            <person name="Dougan E. K."/>
            <person name="Rhodes N."/>
            <person name="Thang M."/>
            <person name="Chan C."/>
        </authorList>
    </citation>
    <scope>NUCLEOTIDE SEQUENCE</scope>
</reference>
<sequence length="860" mass="93216">MSLLAWLAAVSPVSGSVGGGGPGVRQDATFTNVEYHGSLLFGGQDGGLSLSDVWQFAASSWKVLSIPGLRPQSRHSHAATSVGKDLFIYGGYHVSGTTGTYLSDMWHFNPATRVWAQVAFSTQNDVNPIPRYGHSMEVAPDQSAIFMFGGFQLRHSTCSRSRELWSLDLTSLAWEEMLPSTDGPDLRYGHGSAVSKRRGLMFIFGGRQLGTCGHVLFNDLWSYSFASNTWSQLSGPGAPLARIQVNMAYDELEDQLIIYGGELASNQDSGSLYQFDVGTHQWRTLHDGALDAPPARHSASAVLLAPGTFVICCGDVGGAEVDDTWKVQLAIRALCTPGQVFNGTGCSECPAGKYDANLETDIDDCLACEEDTYSNAGSTSCAPLLGPWIQALPPPDLTIVRNLVGSFQLSVSTAFLPSHFHGIASVPHYFVDLGPTPDSLQPRTDCSSQWQRSVYNNQHQLIAELTYADFDDKCPLNETQSGDLIQRSGYAALFAVLVGASDLTVAKLVMALQLNFTRTATGVYAGYVATGSHEVGQQTFVLGPFHSSVHFYGDDYQTKYDPAVYVYGSVAYVEHELLEGQLEMDIAQVWISSSRDSSDSTALTENLTDSIVLSASDTLGKARFWFEVSEQPGCSLCFLHVLSSVSKDTGGRRLAVTYHALEFRAMEIRPPEDGQAFIVSVEMSLLIASFAAFVCGTFWLVTKWSLDVEPEGGFLFVEAIDCVLDVVGWAGAYATGDLDFTNDGGFVRDILLGTTVASVALFLVELAIYVLGQHGCVLPNHRNNRRFRWFLEAVHFAGEDVFQLTYYLMATLSELQGGGLGWSIIVGVGQAGGGVLLKLAYEMHKACKARTSEVKAGDRQ</sequence>
<dbReference type="InterPro" id="IPR056737">
    <property type="entry name" value="Beta-prop_ATRN-MKLN-like"/>
</dbReference>
<keyword evidence="1" id="KW-0880">Kelch repeat</keyword>
<accession>A0A812TC30</accession>
<feature type="domain" description="Attractin/MKLN-like beta-propeller" evidence="5">
    <location>
        <begin position="123"/>
        <end position="315"/>
    </location>
</feature>
<dbReference type="AlphaFoldDB" id="A0A812TC30"/>
<dbReference type="Pfam" id="PF24981">
    <property type="entry name" value="Beta-prop_ATRN-LZTR1"/>
    <property type="match status" value="1"/>
</dbReference>
<feature type="transmembrane region" description="Helical" evidence="3">
    <location>
        <begin position="750"/>
        <end position="769"/>
    </location>
</feature>
<name>A0A812TC30_9DINO</name>
<dbReference type="Proteomes" id="UP000604046">
    <property type="component" value="Unassembled WGS sequence"/>
</dbReference>
<protein>
    <submittedName>
        <fullName evidence="6">Lztr1 protein</fullName>
    </submittedName>
</protein>
<comment type="caution">
    <text evidence="6">The sequence shown here is derived from an EMBL/GenBank/DDBJ whole genome shotgun (WGS) entry which is preliminary data.</text>
</comment>
<keyword evidence="3" id="KW-0472">Membrane</keyword>
<proteinExistence type="predicted"/>
<evidence type="ECO:0000256" key="1">
    <source>
        <dbReference type="ARBA" id="ARBA00022441"/>
    </source>
</evidence>
<keyword evidence="3" id="KW-0812">Transmembrane</keyword>
<evidence type="ECO:0000256" key="3">
    <source>
        <dbReference type="SAM" id="Phobius"/>
    </source>
</evidence>
<dbReference type="Gene3D" id="2.120.10.80">
    <property type="entry name" value="Kelch-type beta propeller"/>
    <property type="match status" value="2"/>
</dbReference>
<dbReference type="OrthoDB" id="10251809at2759"/>
<dbReference type="InterPro" id="IPR015915">
    <property type="entry name" value="Kelch-typ_b-propeller"/>
</dbReference>
<feature type="signal peptide" evidence="4">
    <location>
        <begin position="1"/>
        <end position="15"/>
    </location>
</feature>
<gene>
    <name evidence="6" type="primary">Lztr1</name>
    <name evidence="6" type="ORF">SNAT2548_LOCUS28927</name>
</gene>
<feature type="transmembrane region" description="Helical" evidence="3">
    <location>
        <begin position="789"/>
        <end position="808"/>
    </location>
</feature>
<dbReference type="SUPFAM" id="SSF117281">
    <property type="entry name" value="Kelch motif"/>
    <property type="match status" value="1"/>
</dbReference>
<dbReference type="EMBL" id="CAJNDS010002537">
    <property type="protein sequence ID" value="CAE7516781.1"/>
    <property type="molecule type" value="Genomic_DNA"/>
</dbReference>
<evidence type="ECO:0000256" key="4">
    <source>
        <dbReference type="SAM" id="SignalP"/>
    </source>
</evidence>
<dbReference type="Gene3D" id="2.10.50.10">
    <property type="entry name" value="Tumor Necrosis Factor Receptor, subunit A, domain 2"/>
    <property type="match status" value="1"/>
</dbReference>
<dbReference type="PANTHER" id="PTHR46093:SF18">
    <property type="entry name" value="FIBRONECTIN TYPE-III DOMAIN-CONTAINING PROTEIN"/>
    <property type="match status" value="1"/>
</dbReference>
<feature type="chain" id="PRO_5032394142" evidence="4">
    <location>
        <begin position="16"/>
        <end position="860"/>
    </location>
</feature>
<evidence type="ECO:0000256" key="2">
    <source>
        <dbReference type="ARBA" id="ARBA00022737"/>
    </source>
</evidence>
<evidence type="ECO:0000313" key="7">
    <source>
        <dbReference type="Proteomes" id="UP000604046"/>
    </source>
</evidence>
<dbReference type="Pfam" id="PF24681">
    <property type="entry name" value="Kelch_KLHDC2_KLHL20_DRC7"/>
    <property type="match status" value="1"/>
</dbReference>
<evidence type="ECO:0000313" key="6">
    <source>
        <dbReference type="EMBL" id="CAE7516781.1"/>
    </source>
</evidence>
<evidence type="ECO:0000259" key="5">
    <source>
        <dbReference type="Pfam" id="PF24981"/>
    </source>
</evidence>